<dbReference type="PANTHER" id="PTHR11102:SF160">
    <property type="entry name" value="ERAD-ASSOCIATED E3 UBIQUITIN-PROTEIN LIGASE COMPONENT HRD3"/>
    <property type="match status" value="1"/>
</dbReference>
<name>A0A9P6RB32_9FUNG</name>
<dbReference type="EMBL" id="JAAAIP010000476">
    <property type="protein sequence ID" value="KAG0316504.1"/>
    <property type="molecule type" value="Genomic_DNA"/>
</dbReference>
<dbReference type="InterPro" id="IPR011009">
    <property type="entry name" value="Kinase-like_dom_sf"/>
</dbReference>
<dbReference type="PROSITE" id="PS00108">
    <property type="entry name" value="PROTEIN_KINASE_ST"/>
    <property type="match status" value="1"/>
</dbReference>
<keyword evidence="4" id="KW-1185">Reference proteome</keyword>
<protein>
    <recommendedName>
        <fullName evidence="2">Protein kinase domain-containing protein</fullName>
    </recommendedName>
</protein>
<dbReference type="PANTHER" id="PTHR11102">
    <property type="entry name" value="SEL-1-LIKE PROTEIN"/>
    <property type="match status" value="1"/>
</dbReference>
<dbReference type="PROSITE" id="PS50011">
    <property type="entry name" value="PROTEIN_KINASE_DOM"/>
    <property type="match status" value="1"/>
</dbReference>
<dbReference type="InterPro" id="IPR008271">
    <property type="entry name" value="Ser/Thr_kinase_AS"/>
</dbReference>
<evidence type="ECO:0000256" key="1">
    <source>
        <dbReference type="ARBA" id="ARBA00038101"/>
    </source>
</evidence>
<dbReference type="GO" id="GO:0004672">
    <property type="term" value="F:protein kinase activity"/>
    <property type="evidence" value="ECO:0007669"/>
    <property type="project" value="InterPro"/>
</dbReference>
<dbReference type="InterPro" id="IPR006597">
    <property type="entry name" value="Sel1-like"/>
</dbReference>
<dbReference type="AlphaFoldDB" id="A0A9P6RB32"/>
<dbReference type="CDD" id="cd00180">
    <property type="entry name" value="PKc"/>
    <property type="match status" value="1"/>
</dbReference>
<dbReference type="InterPro" id="IPR050767">
    <property type="entry name" value="Sel1_AlgK"/>
</dbReference>
<comment type="caution">
    <text evidence="3">The sequence shown here is derived from an EMBL/GenBank/DDBJ whole genome shotgun (WGS) entry which is preliminary data.</text>
</comment>
<dbReference type="SUPFAM" id="SSF81901">
    <property type="entry name" value="HCP-like"/>
    <property type="match status" value="2"/>
</dbReference>
<gene>
    <name evidence="3" type="primary">SPS1_1</name>
    <name evidence="3" type="ORF">BGZ99_006853</name>
</gene>
<dbReference type="SMART" id="SM00220">
    <property type="entry name" value="S_TKc"/>
    <property type="match status" value="1"/>
</dbReference>
<sequence>MDNTTNSASSKIPDETLIADTGLGKVCWTYKNGLKVAFKEFRVTNSNDKDIRKEAMVLSKLTNPYIIQYYGLEKKVGEVFKEVDKVEDLEKVDGEDLEGVDGGGDSVRLVMEYAEGGNLKDAIPRLDWKDKMRIVTEVARGLNYLHFKGIIHRDIKGANILLTAHNQVKLCDFGLAKITSAATTVATADRFKIAPKGTRYWMAPELISVTPMYSSKSDIYALGVVMGEMSDNGDMPLTYAALADRCLDRDPERRPTVKEIMEAFSFDLDGIAQQPQSDLALPPDPESQYRLGKAYYEGDGVELNQAEAWQRFLIAAEMGHMEAQFELANMYFKGQGTARDFTKAALWFQKAAYQGHGLAQNHLGASYVKGGEGVPQDYTKAKELFEMAASQGVAKAQTNLGWMYGQGRGVPRDIAESIRRYRLAAEAGDSQGQYSLSNRYNLGDGVEQDFTEAIRLRRLAAEQEHPSAQYDLGWMYDTGRGVEQDHFEAFRWYEKACNNGHLKALYNLGVSYLNGEGVPVNIRKAEDHFKRSADHGDMDAQYLLGTLDDFNQR</sequence>
<organism evidence="3 4">
    <name type="scientific">Dissophora globulifera</name>
    <dbReference type="NCBI Taxonomy" id="979702"/>
    <lineage>
        <taxon>Eukaryota</taxon>
        <taxon>Fungi</taxon>
        <taxon>Fungi incertae sedis</taxon>
        <taxon>Mucoromycota</taxon>
        <taxon>Mortierellomycotina</taxon>
        <taxon>Mortierellomycetes</taxon>
        <taxon>Mortierellales</taxon>
        <taxon>Mortierellaceae</taxon>
        <taxon>Dissophora</taxon>
    </lineage>
</organism>
<dbReference type="Pfam" id="PF00069">
    <property type="entry name" value="Pkinase"/>
    <property type="match status" value="1"/>
</dbReference>
<dbReference type="InterPro" id="IPR011990">
    <property type="entry name" value="TPR-like_helical_dom_sf"/>
</dbReference>
<dbReference type="Gene3D" id="1.10.510.10">
    <property type="entry name" value="Transferase(Phosphotransferase) domain 1"/>
    <property type="match status" value="1"/>
</dbReference>
<dbReference type="GO" id="GO:0005524">
    <property type="term" value="F:ATP binding"/>
    <property type="evidence" value="ECO:0007669"/>
    <property type="project" value="InterPro"/>
</dbReference>
<evidence type="ECO:0000313" key="4">
    <source>
        <dbReference type="Proteomes" id="UP000738325"/>
    </source>
</evidence>
<dbReference type="Pfam" id="PF08238">
    <property type="entry name" value="Sel1"/>
    <property type="match status" value="7"/>
</dbReference>
<proteinExistence type="inferred from homology"/>
<accession>A0A9P6RB32</accession>
<evidence type="ECO:0000259" key="2">
    <source>
        <dbReference type="PROSITE" id="PS50011"/>
    </source>
</evidence>
<reference evidence="3" key="1">
    <citation type="journal article" date="2020" name="Fungal Divers.">
        <title>Resolving the Mortierellaceae phylogeny through synthesis of multi-gene phylogenetics and phylogenomics.</title>
        <authorList>
            <person name="Vandepol N."/>
            <person name="Liber J."/>
            <person name="Desiro A."/>
            <person name="Na H."/>
            <person name="Kennedy M."/>
            <person name="Barry K."/>
            <person name="Grigoriev I.V."/>
            <person name="Miller A.N."/>
            <person name="O'Donnell K."/>
            <person name="Stajich J.E."/>
            <person name="Bonito G."/>
        </authorList>
    </citation>
    <scope>NUCLEOTIDE SEQUENCE</scope>
    <source>
        <strain evidence="3">REB-010B</strain>
    </source>
</reference>
<dbReference type="SUPFAM" id="SSF56112">
    <property type="entry name" value="Protein kinase-like (PK-like)"/>
    <property type="match status" value="1"/>
</dbReference>
<dbReference type="OrthoDB" id="2390637at2759"/>
<dbReference type="InterPro" id="IPR000719">
    <property type="entry name" value="Prot_kinase_dom"/>
</dbReference>
<feature type="domain" description="Protein kinase" evidence="2">
    <location>
        <begin position="12"/>
        <end position="266"/>
    </location>
</feature>
<dbReference type="Gene3D" id="1.25.40.10">
    <property type="entry name" value="Tetratricopeptide repeat domain"/>
    <property type="match status" value="1"/>
</dbReference>
<evidence type="ECO:0000313" key="3">
    <source>
        <dbReference type="EMBL" id="KAG0316504.1"/>
    </source>
</evidence>
<dbReference type="Proteomes" id="UP000738325">
    <property type="component" value="Unassembled WGS sequence"/>
</dbReference>
<dbReference type="SMART" id="SM00671">
    <property type="entry name" value="SEL1"/>
    <property type="match status" value="7"/>
</dbReference>
<comment type="similarity">
    <text evidence="1">Belongs to the sel-1 family.</text>
</comment>